<feature type="domain" description="Gfo/Idh/MocA-like oxidoreductase bacterial type C-terminal" evidence="2">
    <location>
        <begin position="378"/>
        <end position="448"/>
    </location>
</feature>
<dbReference type="Pfam" id="PF19051">
    <property type="entry name" value="GFO_IDH_MocA_C2"/>
    <property type="match status" value="2"/>
</dbReference>
<evidence type="ECO:0000313" key="4">
    <source>
        <dbReference type="Proteomes" id="UP000597338"/>
    </source>
</evidence>
<gene>
    <name evidence="3" type="ORF">GCM10011386_29080</name>
</gene>
<protein>
    <submittedName>
        <fullName evidence="3">Dehydrogenase</fullName>
    </submittedName>
</protein>
<dbReference type="InterPro" id="IPR000683">
    <property type="entry name" value="Gfo/Idh/MocA-like_OxRdtase_N"/>
</dbReference>
<dbReference type="Gene3D" id="3.30.360.10">
    <property type="entry name" value="Dihydrodipicolinate Reductase, domain 2"/>
    <property type="match status" value="1"/>
</dbReference>
<proteinExistence type="predicted"/>
<evidence type="ECO:0000313" key="3">
    <source>
        <dbReference type="EMBL" id="GGC35132.1"/>
    </source>
</evidence>
<evidence type="ECO:0000259" key="2">
    <source>
        <dbReference type="Pfam" id="PF19051"/>
    </source>
</evidence>
<dbReference type="InterPro" id="IPR036291">
    <property type="entry name" value="NAD(P)-bd_dom_sf"/>
</dbReference>
<organism evidence="3 4">
    <name type="scientific">Parapedobacter defluvii</name>
    <dbReference type="NCBI Taxonomy" id="2045106"/>
    <lineage>
        <taxon>Bacteria</taxon>
        <taxon>Pseudomonadati</taxon>
        <taxon>Bacteroidota</taxon>
        <taxon>Sphingobacteriia</taxon>
        <taxon>Sphingobacteriales</taxon>
        <taxon>Sphingobacteriaceae</taxon>
        <taxon>Parapedobacter</taxon>
    </lineage>
</organism>
<dbReference type="RefSeq" id="WP_188751950.1">
    <property type="nucleotide sequence ID" value="NZ_BMIK01000010.1"/>
</dbReference>
<dbReference type="Gene3D" id="3.40.50.720">
    <property type="entry name" value="NAD(P)-binding Rossmann-like Domain"/>
    <property type="match status" value="1"/>
</dbReference>
<dbReference type="PANTHER" id="PTHR43818">
    <property type="entry name" value="BCDNA.GH03377"/>
    <property type="match status" value="1"/>
</dbReference>
<dbReference type="SUPFAM" id="SSF55347">
    <property type="entry name" value="Glyceraldehyde-3-phosphate dehydrogenase-like, C-terminal domain"/>
    <property type="match status" value="1"/>
</dbReference>
<comment type="caution">
    <text evidence="3">The sequence shown here is derived from an EMBL/GenBank/DDBJ whole genome shotgun (WGS) entry which is preliminary data.</text>
</comment>
<sequence length="454" mass="51051">MERREFIRKGMIGATGAALTTTGMSAKSYASILGSNERVNVAVIGIRGMGQNHIEGYSKLKNARVTALCDIDRNFFEPRIKKHFVDKGLETPKTYTDLRVLYENKEVDAVSIVTPNHWHALAAIWAIQAGKHVSVEKPCCHNIYEGRKLVEAAEKYPVIVQDGAEQRSNPCAESMADFLHAGKLGEVYMAKGICYKRRNTIGRTPDEPIPPGIDYDLWLGPAPERPFSKNRFHYNWHWNWDYGNGDIGNQGVHEIDIARWGLNVTLPTRISSIGGHFMFDDDQQTPNTQLTVFEFPNVQGGGDAKKLLQFEVRHWLSNSEGIGGENPNDNTYMVSSDNEVGNLFFGSKGYMTKNLNQWQTFMGDKKEPGENGKGFGNHYADFIDAIRYNDQKLAKGDIREGFYSCALIHLGNIAYRVGRTLDFDPVAMKFINDPEADALLTREYRSPFIVPDVV</sequence>
<feature type="domain" description="Gfo/Idh/MocA-like oxidoreductase bacterial type C-terminal" evidence="2">
    <location>
        <begin position="205"/>
        <end position="260"/>
    </location>
</feature>
<dbReference type="Proteomes" id="UP000597338">
    <property type="component" value="Unassembled WGS sequence"/>
</dbReference>
<evidence type="ECO:0000259" key="1">
    <source>
        <dbReference type="Pfam" id="PF01408"/>
    </source>
</evidence>
<dbReference type="EMBL" id="BMIK01000010">
    <property type="protein sequence ID" value="GGC35132.1"/>
    <property type="molecule type" value="Genomic_DNA"/>
</dbReference>
<dbReference type="Pfam" id="PF01408">
    <property type="entry name" value="GFO_IDH_MocA"/>
    <property type="match status" value="1"/>
</dbReference>
<keyword evidence="4" id="KW-1185">Reference proteome</keyword>
<name>A0ABQ1M5N1_9SPHI</name>
<accession>A0ABQ1M5N1</accession>
<dbReference type="SUPFAM" id="SSF51735">
    <property type="entry name" value="NAD(P)-binding Rossmann-fold domains"/>
    <property type="match status" value="1"/>
</dbReference>
<feature type="domain" description="Gfo/Idh/MocA-like oxidoreductase N-terminal" evidence="1">
    <location>
        <begin position="39"/>
        <end position="161"/>
    </location>
</feature>
<dbReference type="InterPro" id="IPR050463">
    <property type="entry name" value="Gfo/Idh/MocA_oxidrdct_glycsds"/>
</dbReference>
<dbReference type="InterPro" id="IPR043906">
    <property type="entry name" value="Gfo/Idh/MocA_OxRdtase_bact_C"/>
</dbReference>
<reference evidence="4" key="1">
    <citation type="journal article" date="2019" name="Int. J. Syst. Evol. Microbiol.">
        <title>The Global Catalogue of Microorganisms (GCM) 10K type strain sequencing project: providing services to taxonomists for standard genome sequencing and annotation.</title>
        <authorList>
            <consortium name="The Broad Institute Genomics Platform"/>
            <consortium name="The Broad Institute Genome Sequencing Center for Infectious Disease"/>
            <person name="Wu L."/>
            <person name="Ma J."/>
        </authorList>
    </citation>
    <scope>NUCLEOTIDE SEQUENCE [LARGE SCALE GENOMIC DNA]</scope>
    <source>
        <strain evidence="4">CGMCC 1.15342</strain>
    </source>
</reference>
<dbReference type="PANTHER" id="PTHR43818:SF5">
    <property type="entry name" value="OXIDOREDUCTASE FAMILY PROTEIN"/>
    <property type="match status" value="1"/>
</dbReference>